<evidence type="ECO:0000313" key="1">
    <source>
        <dbReference type="EMBL" id="KPU44867.1"/>
    </source>
</evidence>
<dbReference type="InterPro" id="IPR017938">
    <property type="entry name" value="Riboflavin_synthase-like_b-brl"/>
</dbReference>
<dbReference type="CDD" id="cd06192">
    <property type="entry name" value="DHOD_e_trans_like"/>
    <property type="match status" value="1"/>
</dbReference>
<dbReference type="Gene3D" id="2.40.30.10">
    <property type="entry name" value="Translation factors"/>
    <property type="match status" value="1"/>
</dbReference>
<protein>
    <submittedName>
        <fullName evidence="1">Dihydroorotate dehydrogenase B (NAD(+)), electron transfer subunit</fullName>
    </submittedName>
</protein>
<dbReference type="PATRIC" id="fig|36849.3.peg.1431"/>
<name>A0A0P8WA71_9CLOT</name>
<dbReference type="OrthoDB" id="1704963at2"/>
<keyword evidence="2" id="KW-1185">Reference proteome</keyword>
<reference evidence="1 2" key="1">
    <citation type="submission" date="2015-09" db="EMBL/GenBank/DDBJ databases">
        <title>Genome sequence of Oxobacter pfennigii DSM 3222.</title>
        <authorList>
            <person name="Poehlein A."/>
            <person name="Bengelsdorf F.R."/>
            <person name="Schiel-Bengelsdorf B."/>
            <person name="Duerre P."/>
            <person name="Daniel R."/>
        </authorList>
    </citation>
    <scope>NUCLEOTIDE SEQUENCE [LARGE SCALE GENOMIC DNA]</scope>
    <source>
        <strain evidence="1 2">DSM 3222</strain>
    </source>
</reference>
<dbReference type="NCBIfam" id="NF004470">
    <property type="entry name" value="PRK05802.1"/>
    <property type="match status" value="1"/>
</dbReference>
<dbReference type="SUPFAM" id="SSF63380">
    <property type="entry name" value="Riboflavin synthase domain-like"/>
    <property type="match status" value="1"/>
</dbReference>
<dbReference type="PROSITE" id="PS00197">
    <property type="entry name" value="2FE2S_FER_1"/>
    <property type="match status" value="1"/>
</dbReference>
<dbReference type="EMBL" id="LKET01000028">
    <property type="protein sequence ID" value="KPU44867.1"/>
    <property type="molecule type" value="Genomic_DNA"/>
</dbReference>
<dbReference type="PANTHER" id="PTHR43513:SF3">
    <property type="entry name" value="DIHYDROOROTATE DEHYDROGENASE B (NAD(+)), ELECTRON TRANSFER SUBUNIT-RELATED"/>
    <property type="match status" value="1"/>
</dbReference>
<comment type="caution">
    <text evidence="1">The sequence shown here is derived from an EMBL/GenBank/DDBJ whole genome shotgun (WGS) entry which is preliminary data.</text>
</comment>
<dbReference type="AlphaFoldDB" id="A0A0P8WA71"/>
<evidence type="ECO:0000313" key="2">
    <source>
        <dbReference type="Proteomes" id="UP000050326"/>
    </source>
</evidence>
<dbReference type="InterPro" id="IPR036010">
    <property type="entry name" value="2Fe-2S_ferredoxin-like_sf"/>
</dbReference>
<gene>
    <name evidence="1" type="primary">pyrK_1</name>
    <name evidence="1" type="ORF">OXPF_13450</name>
</gene>
<dbReference type="GO" id="GO:0051537">
    <property type="term" value="F:2 iron, 2 sulfur cluster binding"/>
    <property type="evidence" value="ECO:0007669"/>
    <property type="project" value="InterPro"/>
</dbReference>
<sequence>MTYESVDCVDAGTDYCPCYLSETNDCLICSQLQGKLFCDCINWKGVCIYQEYIWNGSRRKDSRENINASVLNIFMLNEKVIFIKLKVSRTLARELNQPGSYIFIKNSNYPEFFNTPMSVMYADEINGTIDLLIQVRGIKTKIFQKTLDSFQIRGPYWNGIMGLKNLKKVSNKNCLMVVRGIAQAPSVGVAKKLKFSNNNVYVIFDEGTSNTSISKEYFDKLGCEIKEMSIMENRSISSAASAFIKETINEKDIDLIFSGGTDIIHKEIIEIKNSFSKDILLACTNNANICCGEGICGSCNTRLKDGKRIKACKAQADPEEILGGIYR</sequence>
<dbReference type="InterPro" id="IPR006058">
    <property type="entry name" value="2Fe2S_fd_BS"/>
</dbReference>
<dbReference type="InterPro" id="IPR050353">
    <property type="entry name" value="PyrK_electron_transfer"/>
</dbReference>
<dbReference type="PANTHER" id="PTHR43513">
    <property type="entry name" value="DIHYDROOROTATE DEHYDROGENASE B (NAD(+)), ELECTRON TRANSFER SUBUNIT"/>
    <property type="match status" value="1"/>
</dbReference>
<dbReference type="STRING" id="36849.OXPF_13450"/>
<organism evidence="1 2">
    <name type="scientific">Oxobacter pfennigii</name>
    <dbReference type="NCBI Taxonomy" id="36849"/>
    <lineage>
        <taxon>Bacteria</taxon>
        <taxon>Bacillati</taxon>
        <taxon>Bacillota</taxon>
        <taxon>Clostridia</taxon>
        <taxon>Eubacteriales</taxon>
        <taxon>Clostridiaceae</taxon>
        <taxon>Oxobacter</taxon>
    </lineage>
</organism>
<accession>A0A0P8WA71</accession>
<dbReference type="SUPFAM" id="SSF54292">
    <property type="entry name" value="2Fe-2S ferredoxin-like"/>
    <property type="match status" value="1"/>
</dbReference>
<dbReference type="Proteomes" id="UP000050326">
    <property type="component" value="Unassembled WGS sequence"/>
</dbReference>
<dbReference type="RefSeq" id="WP_054874425.1">
    <property type="nucleotide sequence ID" value="NZ_LKET01000028.1"/>
</dbReference>
<proteinExistence type="predicted"/>